<dbReference type="PANTHER" id="PTHR48111:SF47">
    <property type="entry name" value="TRANSCRIPTIONAL REGULATORY PROTEIN RSTA"/>
    <property type="match status" value="1"/>
</dbReference>
<evidence type="ECO:0000313" key="13">
    <source>
        <dbReference type="Proteomes" id="UP000682739"/>
    </source>
</evidence>
<evidence type="ECO:0000256" key="1">
    <source>
        <dbReference type="ARBA" id="ARBA00004496"/>
    </source>
</evidence>
<dbReference type="CDD" id="cd00383">
    <property type="entry name" value="trans_reg_C"/>
    <property type="match status" value="1"/>
</dbReference>
<keyword evidence="4" id="KW-0902">Two-component regulatory system</keyword>
<dbReference type="Pfam" id="PF00486">
    <property type="entry name" value="Trans_reg_C"/>
    <property type="match status" value="1"/>
</dbReference>
<dbReference type="EMBL" id="CP072110">
    <property type="protein sequence ID" value="QTH62675.1"/>
    <property type="molecule type" value="Genomic_DNA"/>
</dbReference>
<dbReference type="InterPro" id="IPR036388">
    <property type="entry name" value="WH-like_DNA-bd_sf"/>
</dbReference>
<dbReference type="GO" id="GO:0006355">
    <property type="term" value="P:regulation of DNA-templated transcription"/>
    <property type="evidence" value="ECO:0007669"/>
    <property type="project" value="InterPro"/>
</dbReference>
<dbReference type="InterPro" id="IPR039420">
    <property type="entry name" value="WalR-like"/>
</dbReference>
<evidence type="ECO:0000256" key="2">
    <source>
        <dbReference type="ARBA" id="ARBA00022490"/>
    </source>
</evidence>
<gene>
    <name evidence="12" type="ORF">J1N51_07745</name>
</gene>
<dbReference type="PROSITE" id="PS50110">
    <property type="entry name" value="RESPONSE_REGULATORY"/>
    <property type="match status" value="1"/>
</dbReference>
<keyword evidence="3 8" id="KW-0597">Phosphoprotein</keyword>
<dbReference type="InterPro" id="IPR001789">
    <property type="entry name" value="Sig_transdc_resp-reg_receiver"/>
</dbReference>
<dbReference type="SMART" id="SM00862">
    <property type="entry name" value="Trans_reg_C"/>
    <property type="match status" value="1"/>
</dbReference>
<organism evidence="12 13">
    <name type="scientific">Psychrosphaera ytuae</name>
    <dbReference type="NCBI Taxonomy" id="2820710"/>
    <lineage>
        <taxon>Bacteria</taxon>
        <taxon>Pseudomonadati</taxon>
        <taxon>Pseudomonadota</taxon>
        <taxon>Gammaproteobacteria</taxon>
        <taxon>Alteromonadales</taxon>
        <taxon>Pseudoalteromonadaceae</taxon>
        <taxon>Psychrosphaera</taxon>
    </lineage>
</organism>
<name>A0A975D8T6_9GAMM</name>
<keyword evidence="13" id="KW-1185">Reference proteome</keyword>
<dbReference type="GO" id="GO:0000976">
    <property type="term" value="F:transcription cis-regulatory region binding"/>
    <property type="evidence" value="ECO:0007669"/>
    <property type="project" value="TreeGrafter"/>
</dbReference>
<evidence type="ECO:0000256" key="4">
    <source>
        <dbReference type="ARBA" id="ARBA00023012"/>
    </source>
</evidence>
<dbReference type="SUPFAM" id="SSF52172">
    <property type="entry name" value="CheY-like"/>
    <property type="match status" value="1"/>
</dbReference>
<comment type="subcellular location">
    <subcellularLocation>
        <location evidence="1">Cytoplasm</location>
    </subcellularLocation>
</comment>
<dbReference type="PROSITE" id="PS51755">
    <property type="entry name" value="OMPR_PHOB"/>
    <property type="match status" value="1"/>
</dbReference>
<evidence type="ECO:0000256" key="5">
    <source>
        <dbReference type="ARBA" id="ARBA00023015"/>
    </source>
</evidence>
<evidence type="ECO:0000313" key="12">
    <source>
        <dbReference type="EMBL" id="QTH62675.1"/>
    </source>
</evidence>
<dbReference type="FunFam" id="1.10.10.10:FF:000099">
    <property type="entry name" value="Two-component system response regulator TorR"/>
    <property type="match status" value="1"/>
</dbReference>
<evidence type="ECO:0000256" key="7">
    <source>
        <dbReference type="ARBA" id="ARBA00023163"/>
    </source>
</evidence>
<keyword evidence="7" id="KW-0804">Transcription</keyword>
<feature type="domain" description="Response regulatory" evidence="10">
    <location>
        <begin position="3"/>
        <end position="116"/>
    </location>
</feature>
<evidence type="ECO:0000256" key="9">
    <source>
        <dbReference type="PROSITE-ProRule" id="PRU01091"/>
    </source>
</evidence>
<keyword evidence="2" id="KW-0963">Cytoplasm</keyword>
<evidence type="ECO:0000259" key="10">
    <source>
        <dbReference type="PROSITE" id="PS50110"/>
    </source>
</evidence>
<feature type="modified residue" description="4-aspartylphosphate" evidence="8">
    <location>
        <position position="52"/>
    </location>
</feature>
<accession>A0A975D8T6</accession>
<feature type="domain" description="OmpR/PhoB-type" evidence="11">
    <location>
        <begin position="130"/>
        <end position="229"/>
    </location>
</feature>
<dbReference type="GO" id="GO:0000156">
    <property type="term" value="F:phosphorelay response regulator activity"/>
    <property type="evidence" value="ECO:0007669"/>
    <property type="project" value="TreeGrafter"/>
</dbReference>
<evidence type="ECO:0000259" key="11">
    <source>
        <dbReference type="PROSITE" id="PS51755"/>
    </source>
</evidence>
<proteinExistence type="predicted"/>
<keyword evidence="6 9" id="KW-0238">DNA-binding</keyword>
<dbReference type="InterPro" id="IPR011006">
    <property type="entry name" value="CheY-like_superfamily"/>
</dbReference>
<dbReference type="InterPro" id="IPR016032">
    <property type="entry name" value="Sig_transdc_resp-reg_C-effctor"/>
</dbReference>
<keyword evidence="5" id="KW-0805">Transcription regulation</keyword>
<sequence>MKKIVLVEDDPRLAHLVKSFLQQHGFDVTLLQSGEMAVQTIKSINPDLVILDIMLPNKDGYTICREIKGFYTNPVIFLTAKDSPIDHVMGLEIGADDYIIKPVDPHVLLARIHAVQRRNQTSSTDSAGSTKELAFGVFNINQLSRTVTIDNFAIDLTSHEFELLWLLASNAGQPLSREHIHQVMIGREYDGLDRTVDVRVSRLRKKLFDDTKQPMRIVTVWGKGYMFSPSAWQTQYLPHMTKNAAG</sequence>
<evidence type="ECO:0000256" key="3">
    <source>
        <dbReference type="ARBA" id="ARBA00022553"/>
    </source>
</evidence>
<dbReference type="Gene3D" id="3.40.50.2300">
    <property type="match status" value="1"/>
</dbReference>
<evidence type="ECO:0000256" key="6">
    <source>
        <dbReference type="ARBA" id="ARBA00023125"/>
    </source>
</evidence>
<reference evidence="12" key="1">
    <citation type="submission" date="2021-03" db="EMBL/GenBank/DDBJ databases">
        <title>Description of Psychrosphaera ytuae sp. nov. isolated from deep sea sediment of South China Sea.</title>
        <authorList>
            <person name="Zhang J."/>
            <person name="Xu X.-D."/>
        </authorList>
    </citation>
    <scope>NUCLEOTIDE SEQUENCE</scope>
    <source>
        <strain evidence="12">MTZ26</strain>
    </source>
</reference>
<dbReference type="SMART" id="SM00448">
    <property type="entry name" value="REC"/>
    <property type="match status" value="1"/>
</dbReference>
<protein>
    <submittedName>
        <fullName evidence="12">Response regulator</fullName>
    </submittedName>
</protein>
<dbReference type="Gene3D" id="1.10.10.10">
    <property type="entry name" value="Winged helix-like DNA-binding domain superfamily/Winged helix DNA-binding domain"/>
    <property type="match status" value="1"/>
</dbReference>
<dbReference type="Pfam" id="PF00072">
    <property type="entry name" value="Response_reg"/>
    <property type="match status" value="1"/>
</dbReference>
<dbReference type="PANTHER" id="PTHR48111">
    <property type="entry name" value="REGULATOR OF RPOS"/>
    <property type="match status" value="1"/>
</dbReference>
<dbReference type="Proteomes" id="UP000682739">
    <property type="component" value="Chromosome"/>
</dbReference>
<dbReference type="GO" id="GO:0005829">
    <property type="term" value="C:cytosol"/>
    <property type="evidence" value="ECO:0007669"/>
    <property type="project" value="TreeGrafter"/>
</dbReference>
<dbReference type="GO" id="GO:0032993">
    <property type="term" value="C:protein-DNA complex"/>
    <property type="evidence" value="ECO:0007669"/>
    <property type="project" value="TreeGrafter"/>
</dbReference>
<dbReference type="KEGG" id="psym:J1N51_07745"/>
<dbReference type="InterPro" id="IPR001867">
    <property type="entry name" value="OmpR/PhoB-type_DNA-bd"/>
</dbReference>
<dbReference type="RefSeq" id="WP_208830044.1">
    <property type="nucleotide sequence ID" value="NZ_CP072110.1"/>
</dbReference>
<feature type="DNA-binding region" description="OmpR/PhoB-type" evidence="9">
    <location>
        <begin position="130"/>
        <end position="229"/>
    </location>
</feature>
<dbReference type="AlphaFoldDB" id="A0A975D8T6"/>
<dbReference type="FunFam" id="3.40.50.2300:FF:000001">
    <property type="entry name" value="DNA-binding response regulator PhoB"/>
    <property type="match status" value="1"/>
</dbReference>
<dbReference type="SUPFAM" id="SSF46894">
    <property type="entry name" value="C-terminal effector domain of the bipartite response regulators"/>
    <property type="match status" value="1"/>
</dbReference>
<dbReference type="Gene3D" id="6.10.250.690">
    <property type="match status" value="1"/>
</dbReference>
<evidence type="ECO:0000256" key="8">
    <source>
        <dbReference type="PROSITE-ProRule" id="PRU00169"/>
    </source>
</evidence>